<evidence type="ECO:0000313" key="8">
    <source>
        <dbReference type="Proteomes" id="UP000029614"/>
    </source>
</evidence>
<accession>A0A096D4B9</accession>
<gene>
    <name evidence="7" type="ORF">HMPREF9302_04230</name>
</gene>
<feature type="transmembrane region" description="Helical" evidence="6">
    <location>
        <begin position="122"/>
        <end position="139"/>
    </location>
</feature>
<evidence type="ECO:0000256" key="1">
    <source>
        <dbReference type="ARBA" id="ARBA00004141"/>
    </source>
</evidence>
<feature type="transmembrane region" description="Helical" evidence="6">
    <location>
        <begin position="212"/>
        <end position="232"/>
    </location>
</feature>
<evidence type="ECO:0000256" key="5">
    <source>
        <dbReference type="ARBA" id="ARBA00023136"/>
    </source>
</evidence>
<feature type="transmembrane region" description="Helical" evidence="6">
    <location>
        <begin position="30"/>
        <end position="49"/>
    </location>
</feature>
<keyword evidence="5 6" id="KW-0472">Membrane</keyword>
<evidence type="ECO:0000256" key="2">
    <source>
        <dbReference type="ARBA" id="ARBA00010350"/>
    </source>
</evidence>
<dbReference type="AlphaFoldDB" id="A0A096D4B9"/>
<evidence type="ECO:0000256" key="3">
    <source>
        <dbReference type="ARBA" id="ARBA00022692"/>
    </source>
</evidence>
<dbReference type="PANTHER" id="PTHR23291">
    <property type="entry name" value="BAX INHIBITOR-RELATED"/>
    <property type="match status" value="1"/>
</dbReference>
<dbReference type="InterPro" id="IPR006214">
    <property type="entry name" value="Bax_inhibitor_1-related"/>
</dbReference>
<comment type="similarity">
    <text evidence="2 6">Belongs to the BI1 family.</text>
</comment>
<protein>
    <submittedName>
        <fullName evidence="7">Membrane protein</fullName>
    </submittedName>
</protein>
<proteinExistence type="inferred from homology"/>
<comment type="subcellular location">
    <subcellularLocation>
        <location evidence="1">Membrane</location>
        <topology evidence="1">Multi-pass membrane protein</topology>
    </subcellularLocation>
</comment>
<feature type="transmembrane region" description="Helical" evidence="6">
    <location>
        <begin position="145"/>
        <end position="167"/>
    </location>
</feature>
<name>A0A096D4B9_9BACT</name>
<dbReference type="CDD" id="cd10432">
    <property type="entry name" value="BI-1-like_bacterial"/>
    <property type="match status" value="1"/>
</dbReference>
<keyword evidence="8" id="KW-1185">Reference proteome</keyword>
<evidence type="ECO:0000256" key="6">
    <source>
        <dbReference type="RuleBase" id="RU004379"/>
    </source>
</evidence>
<dbReference type="RefSeq" id="WP_036855025.1">
    <property type="nucleotide sequence ID" value="NZ_JRNU01000013.1"/>
</dbReference>
<dbReference type="Pfam" id="PF01027">
    <property type="entry name" value="Bax1-I"/>
    <property type="match status" value="1"/>
</dbReference>
<dbReference type="GO" id="GO:0005886">
    <property type="term" value="C:plasma membrane"/>
    <property type="evidence" value="ECO:0007669"/>
    <property type="project" value="TreeGrafter"/>
</dbReference>
<dbReference type="OrthoDB" id="9793828at2"/>
<feature type="transmembrane region" description="Helical" evidence="6">
    <location>
        <begin position="93"/>
        <end position="115"/>
    </location>
</feature>
<dbReference type="EMBL" id="JRNU01000013">
    <property type="protein sequence ID" value="KGF52344.1"/>
    <property type="molecule type" value="Genomic_DNA"/>
</dbReference>
<dbReference type="Proteomes" id="UP000029614">
    <property type="component" value="Unassembled WGS sequence"/>
</dbReference>
<keyword evidence="4 6" id="KW-1133">Transmembrane helix</keyword>
<feature type="transmembrane region" description="Helical" evidence="6">
    <location>
        <begin position="61"/>
        <end position="81"/>
    </location>
</feature>
<comment type="caution">
    <text evidence="7">The sequence shown here is derived from an EMBL/GenBank/DDBJ whole genome shotgun (WGS) entry which is preliminary data.</text>
</comment>
<keyword evidence="3 6" id="KW-0812">Transmembrane</keyword>
<evidence type="ECO:0000313" key="7">
    <source>
        <dbReference type="EMBL" id="KGF52344.1"/>
    </source>
</evidence>
<evidence type="ECO:0000256" key="4">
    <source>
        <dbReference type="ARBA" id="ARBA00022989"/>
    </source>
</evidence>
<sequence>MNFDNFSTQTNTRERDLAMQKAMPVLMRKVFTWMTMALAITGITAYFLSTSPAMMQMFRTSRMPILICTIIEVGIVFYVSARINRLSLQSATMWFILFSIINGATLGWIFMAYNIASITKTFLITAGTFGAMALIGYATKRDLSRLGSILMMAVIGLIIAGVVNIFLKSSMMDLIVSAFGVLIFTGLTAWDTQNIKKQLSLVGDVNEQAQKVALIGALSLYLDFVNLFLYLLRFLGDRK</sequence>
<dbReference type="PANTHER" id="PTHR23291:SF50">
    <property type="entry name" value="PROTEIN LIFEGUARD 4"/>
    <property type="match status" value="1"/>
</dbReference>
<feature type="transmembrane region" description="Helical" evidence="6">
    <location>
        <begin position="174"/>
        <end position="192"/>
    </location>
</feature>
<reference evidence="7 8" key="1">
    <citation type="submission" date="2014-07" db="EMBL/GenBank/DDBJ databases">
        <authorList>
            <person name="McCorrison J."/>
            <person name="Sanka R."/>
            <person name="Torralba M."/>
            <person name="Gillis M."/>
            <person name="Haft D.H."/>
            <person name="Methe B."/>
            <person name="Sutton G."/>
            <person name="Nelson K.E."/>
        </authorList>
    </citation>
    <scope>NUCLEOTIDE SEQUENCE [LARGE SCALE GENOMIC DNA]</scope>
    <source>
        <strain evidence="7 8">DNF00058</strain>
    </source>
</reference>
<organism evidence="7 8">
    <name type="scientific">Prevotella amnii DNF00058</name>
    <dbReference type="NCBI Taxonomy" id="1401066"/>
    <lineage>
        <taxon>Bacteria</taxon>
        <taxon>Pseudomonadati</taxon>
        <taxon>Bacteroidota</taxon>
        <taxon>Bacteroidia</taxon>
        <taxon>Bacteroidales</taxon>
        <taxon>Prevotellaceae</taxon>
        <taxon>Prevotella</taxon>
    </lineage>
</organism>